<evidence type="ECO:0000313" key="2">
    <source>
        <dbReference type="Proteomes" id="UP001159405"/>
    </source>
</evidence>
<name>A0ABN8QFA6_9CNID</name>
<comment type="caution">
    <text evidence="1">The sequence shown here is derived from an EMBL/GenBank/DDBJ whole genome shotgun (WGS) entry which is preliminary data.</text>
</comment>
<evidence type="ECO:0000313" key="1">
    <source>
        <dbReference type="EMBL" id="CAH3163425.1"/>
    </source>
</evidence>
<organism evidence="1 2">
    <name type="scientific">Porites lobata</name>
    <dbReference type="NCBI Taxonomy" id="104759"/>
    <lineage>
        <taxon>Eukaryota</taxon>
        <taxon>Metazoa</taxon>
        <taxon>Cnidaria</taxon>
        <taxon>Anthozoa</taxon>
        <taxon>Hexacorallia</taxon>
        <taxon>Scleractinia</taxon>
        <taxon>Fungiina</taxon>
        <taxon>Poritidae</taxon>
        <taxon>Porites</taxon>
    </lineage>
</organism>
<protein>
    <submittedName>
        <fullName evidence="1">Uncharacterized protein</fullName>
    </submittedName>
</protein>
<sequence length="486" mass="56263">MLKWYQPIKRRPRVPCSTRKNYSHNKMIIEIVNAADRIKGIIYPQKVTVLCLHLFPWQENKFKGRQKREREVKNAEAEQTPQNRTGIFTQHQLFGLELEFELKEIVSNCNLVNPKLDLRFNTDEQNGGEKECYADLMLTAKGNFTLKSLLTGFIAIDIFMVGPKIQLAMTLNLLMIRRWTLYSFIGSSTVQYTKNYSHNKMIIEIVNAADRIKGIIYPQKKNKFKGRQKREREVKNAEAEQTPQNRTGIFTQHQLFGLELEFELKEIVSNCNLVNPKLDLRFNTDEQNGGEKECYADLMLTAKGNFTLKSLLTGFIAIDIFMVARGTSCLTSFAYQKRKTNNAFSAERTMRFYTKNYSHNKMIIEIVNAADRIKGIIYPQKKNKFKGRQKREREVKNAEAEQTPQNRTGIFTQHQLFGLELEFELKEIVSNCNLVNPKLDLRFNTDEQNGEKECYADLMLTAKGNFTLKSLLTGFIAIDIFMVGGF</sequence>
<dbReference type="Proteomes" id="UP001159405">
    <property type="component" value="Unassembled WGS sequence"/>
</dbReference>
<keyword evidence="2" id="KW-1185">Reference proteome</keyword>
<dbReference type="EMBL" id="CALNXK010000126">
    <property type="protein sequence ID" value="CAH3163425.1"/>
    <property type="molecule type" value="Genomic_DNA"/>
</dbReference>
<proteinExistence type="predicted"/>
<reference evidence="1 2" key="1">
    <citation type="submission" date="2022-05" db="EMBL/GenBank/DDBJ databases">
        <authorList>
            <consortium name="Genoscope - CEA"/>
            <person name="William W."/>
        </authorList>
    </citation>
    <scope>NUCLEOTIDE SEQUENCE [LARGE SCALE GENOMIC DNA]</scope>
</reference>
<accession>A0ABN8QFA6</accession>
<gene>
    <name evidence="1" type="ORF">PLOB_00005814</name>
</gene>